<feature type="region of interest" description="Disordered" evidence="1">
    <location>
        <begin position="569"/>
        <end position="595"/>
    </location>
</feature>
<protein>
    <recommendedName>
        <fullName evidence="4">C2H2-type domain-containing protein</fullName>
    </recommendedName>
</protein>
<dbReference type="VEuPathDB" id="FungiDB:F4678DRAFT_424730"/>
<dbReference type="PANTHER" id="PTHR38166:SF1">
    <property type="entry name" value="C2H2-TYPE DOMAIN-CONTAINING PROTEIN"/>
    <property type="match status" value="1"/>
</dbReference>
<sequence length="683" mass="77290">MTNVRNMVAAELSASNEDTLDLALTKMNFGFPLVKYNPWGHNNAEEDSTHRTACKPGGLFEPVLDLSEDLSAGFEWRAPEISQAHANRRLSADGGSLSSVPSLAHSRSTLNSLSIDFPPIRTERKLVDLGSPCQHSFKGVQARDSMESPVCQSCKNAEAEQSFLECTRCKTQECQTCYDKHYLREFAFNDVFLPPSPNLRPLLTEQSLLQLSIEDHETGASDINNGAVPLEDLQLWDLDDGVNLCTNVETREKSRIRERASLFLGIERHVIPVDPSESEKKETIEKLILDATKWLRLKFTETRDGIRESTAGSYASGNSSSVTSSQPSEVQAQSSRKRRSSDWNNDEGDNDDSDDISPHCSGSSDNKGEQEKTLRFACPYLKYNPTKYQRCRGPGWLDVHRVKEHLYRRHRQPKFRCMRCCECFESEQPCVDHQRTPVPCQLKDPEPIEGFDADQEKQLKSRKKKSHIVSEVDKWRAAFQILFPHVLADDIPSPFYESEQQSGPTTPSHEALTTEIEGYVLREFPSRLEQSLAAEFDNSFRTGEPNTRARVVEITKTILADLFHEYRKQSSRQEGESTTAQEFRGSHDSVGSSIRQAQSPWTDSIRFLDHMNLACSLSLDSESMAIFESVHLQDNTAASVLLENNVREFSDSRYASNIPAQFGEQANRPETNIEDYDSYGQYW</sequence>
<dbReference type="AlphaFoldDB" id="A0A9W8TKJ7"/>
<accession>A0A9W8TKJ7</accession>
<gene>
    <name evidence="2" type="ORF">NPX13_g6257</name>
</gene>
<proteinExistence type="predicted"/>
<dbReference type="EMBL" id="JANPWZ010001086">
    <property type="protein sequence ID" value="KAJ3568924.1"/>
    <property type="molecule type" value="Genomic_DNA"/>
</dbReference>
<evidence type="ECO:0000313" key="3">
    <source>
        <dbReference type="Proteomes" id="UP001148614"/>
    </source>
</evidence>
<evidence type="ECO:0000313" key="2">
    <source>
        <dbReference type="EMBL" id="KAJ3568924.1"/>
    </source>
</evidence>
<evidence type="ECO:0000256" key="1">
    <source>
        <dbReference type="SAM" id="MobiDB-lite"/>
    </source>
</evidence>
<organism evidence="2 3">
    <name type="scientific">Xylaria arbuscula</name>
    <dbReference type="NCBI Taxonomy" id="114810"/>
    <lineage>
        <taxon>Eukaryota</taxon>
        <taxon>Fungi</taxon>
        <taxon>Dikarya</taxon>
        <taxon>Ascomycota</taxon>
        <taxon>Pezizomycotina</taxon>
        <taxon>Sordariomycetes</taxon>
        <taxon>Xylariomycetidae</taxon>
        <taxon>Xylariales</taxon>
        <taxon>Xylariaceae</taxon>
        <taxon>Xylaria</taxon>
    </lineage>
</organism>
<dbReference type="Proteomes" id="UP001148614">
    <property type="component" value="Unassembled WGS sequence"/>
</dbReference>
<feature type="compositionally biased region" description="Acidic residues" evidence="1">
    <location>
        <begin position="344"/>
        <end position="355"/>
    </location>
</feature>
<reference evidence="2" key="1">
    <citation type="submission" date="2022-07" db="EMBL/GenBank/DDBJ databases">
        <title>Genome Sequence of Xylaria arbuscula.</title>
        <authorList>
            <person name="Buettner E."/>
        </authorList>
    </citation>
    <scope>NUCLEOTIDE SEQUENCE</scope>
    <source>
        <strain evidence="2">VT107</strain>
    </source>
</reference>
<feature type="region of interest" description="Disordered" evidence="1">
    <location>
        <begin position="309"/>
        <end position="368"/>
    </location>
</feature>
<keyword evidence="3" id="KW-1185">Reference proteome</keyword>
<feature type="compositionally biased region" description="Low complexity" evidence="1">
    <location>
        <begin position="309"/>
        <end position="331"/>
    </location>
</feature>
<name>A0A9W8TKJ7_9PEZI</name>
<evidence type="ECO:0008006" key="4">
    <source>
        <dbReference type="Google" id="ProtNLM"/>
    </source>
</evidence>
<comment type="caution">
    <text evidence="2">The sequence shown here is derived from an EMBL/GenBank/DDBJ whole genome shotgun (WGS) entry which is preliminary data.</text>
</comment>
<dbReference type="PANTHER" id="PTHR38166">
    <property type="entry name" value="C2H2-TYPE DOMAIN-CONTAINING PROTEIN-RELATED"/>
    <property type="match status" value="1"/>
</dbReference>